<dbReference type="Gene3D" id="3.40.50.620">
    <property type="entry name" value="HUPs"/>
    <property type="match status" value="1"/>
</dbReference>
<dbReference type="GO" id="GO:0016783">
    <property type="term" value="F:sulfurtransferase activity"/>
    <property type="evidence" value="ECO:0007669"/>
    <property type="project" value="TreeGrafter"/>
</dbReference>
<dbReference type="SUPFAM" id="SSF52402">
    <property type="entry name" value="Adenine nucleotide alpha hydrolases-like"/>
    <property type="match status" value="1"/>
</dbReference>
<dbReference type="GO" id="GO:0000049">
    <property type="term" value="F:tRNA binding"/>
    <property type="evidence" value="ECO:0007669"/>
    <property type="project" value="InterPro"/>
</dbReference>
<evidence type="ECO:0000256" key="1">
    <source>
        <dbReference type="ARBA" id="ARBA00022490"/>
    </source>
</evidence>
<dbReference type="GO" id="GO:0005829">
    <property type="term" value="C:cytosol"/>
    <property type="evidence" value="ECO:0007669"/>
    <property type="project" value="TreeGrafter"/>
</dbReference>
<accession>A0AAW1TKP6</accession>
<sequence length="325" mass="35065">MCLKCKVLPAEVTANQNEPLCRTCLAEGILTRFRNTVRLQQLIKPGDKVLAAVSGGAASQAMLYCLLQIQNSNTMRPDRGKVTFDLEVVHVDEMNFAPNLQLQSNAALPLISTGIEDATSAGRDTLRPAAQNSAAASRLPSQATAAIDSILRSARPDHPLACGVLRLDQGLSPVIFQSQSSKMRESSPIQIEQDGHDPTSLSDSCQEQRDRLLLQYAISKGCNRLAMGYSSTRLAVQVIAQAAKGRGLDIPASIHHLGPRVCQDASPAIVRPMRDTTSKDVALLCHFLGIPTSGPLHPHTTMRQSTYAHQDINLLAMEFVTGLQG</sequence>
<dbReference type="EMBL" id="JALJOV010000002">
    <property type="protein sequence ID" value="KAK9869055.1"/>
    <property type="molecule type" value="Genomic_DNA"/>
</dbReference>
<dbReference type="PANTHER" id="PTHR20882:SF14">
    <property type="entry name" value="CYTOPLASMIC TRNA 2-THIOLATION PROTEIN 2"/>
    <property type="match status" value="1"/>
</dbReference>
<comment type="caution">
    <text evidence="4">The sequence shown here is derived from an EMBL/GenBank/DDBJ whole genome shotgun (WGS) entry which is preliminary data.</text>
</comment>
<organism evidence="4 5">
    <name type="scientific">Apatococcus fuscideae</name>
    <dbReference type="NCBI Taxonomy" id="2026836"/>
    <lineage>
        <taxon>Eukaryota</taxon>
        <taxon>Viridiplantae</taxon>
        <taxon>Chlorophyta</taxon>
        <taxon>core chlorophytes</taxon>
        <taxon>Trebouxiophyceae</taxon>
        <taxon>Chlorellales</taxon>
        <taxon>Chlorellaceae</taxon>
        <taxon>Apatococcus</taxon>
    </lineage>
</organism>
<evidence type="ECO:0008006" key="6">
    <source>
        <dbReference type="Google" id="ProtNLM"/>
    </source>
</evidence>
<protein>
    <recommendedName>
        <fullName evidence="6">Cytoplasmic tRNA 2-thiolation protein 2</fullName>
    </recommendedName>
</protein>
<proteinExistence type="predicted"/>
<evidence type="ECO:0000313" key="4">
    <source>
        <dbReference type="EMBL" id="KAK9869055.1"/>
    </source>
</evidence>
<gene>
    <name evidence="4" type="ORF">WJX84_011288</name>
</gene>
<evidence type="ECO:0000313" key="5">
    <source>
        <dbReference type="Proteomes" id="UP001485043"/>
    </source>
</evidence>
<keyword evidence="1" id="KW-0963">Cytoplasm</keyword>
<evidence type="ECO:0000256" key="2">
    <source>
        <dbReference type="ARBA" id="ARBA00022694"/>
    </source>
</evidence>
<feature type="region of interest" description="Disordered" evidence="3">
    <location>
        <begin position="178"/>
        <end position="204"/>
    </location>
</feature>
<reference evidence="4 5" key="1">
    <citation type="journal article" date="2024" name="Nat. Commun.">
        <title>Phylogenomics reveals the evolutionary origins of lichenization in chlorophyte algae.</title>
        <authorList>
            <person name="Puginier C."/>
            <person name="Libourel C."/>
            <person name="Otte J."/>
            <person name="Skaloud P."/>
            <person name="Haon M."/>
            <person name="Grisel S."/>
            <person name="Petersen M."/>
            <person name="Berrin J.G."/>
            <person name="Delaux P.M."/>
            <person name="Dal Grande F."/>
            <person name="Keller J."/>
        </authorList>
    </citation>
    <scope>NUCLEOTIDE SEQUENCE [LARGE SCALE GENOMIC DNA]</scope>
    <source>
        <strain evidence="4 5">SAG 2523</strain>
    </source>
</reference>
<evidence type="ECO:0000256" key="3">
    <source>
        <dbReference type="SAM" id="MobiDB-lite"/>
    </source>
</evidence>
<dbReference type="AlphaFoldDB" id="A0AAW1TKP6"/>
<dbReference type="GO" id="GO:0002143">
    <property type="term" value="P:tRNA wobble position uridine thiolation"/>
    <property type="evidence" value="ECO:0007669"/>
    <property type="project" value="TreeGrafter"/>
</dbReference>
<dbReference type="InterPro" id="IPR014729">
    <property type="entry name" value="Rossmann-like_a/b/a_fold"/>
</dbReference>
<dbReference type="InterPro" id="IPR019407">
    <property type="entry name" value="CTU2"/>
</dbReference>
<dbReference type="PANTHER" id="PTHR20882">
    <property type="entry name" value="CYTOPLASMIC TRNA 2-THIOLATION PROTEIN 2"/>
    <property type="match status" value="1"/>
</dbReference>
<name>A0AAW1TKP6_9CHLO</name>
<dbReference type="Proteomes" id="UP001485043">
    <property type="component" value="Unassembled WGS sequence"/>
</dbReference>
<keyword evidence="2" id="KW-0819">tRNA processing</keyword>
<keyword evidence="5" id="KW-1185">Reference proteome</keyword>